<evidence type="ECO:0000256" key="8">
    <source>
        <dbReference type="HAMAP-Rule" id="MF_00459"/>
    </source>
</evidence>
<dbReference type="EMBL" id="JAHLFV010000013">
    <property type="protein sequence ID" value="MBU3849050.1"/>
    <property type="molecule type" value="Genomic_DNA"/>
</dbReference>
<name>A0A9E2NYB7_9SPIR</name>
<comment type="similarity">
    <text evidence="8">Belongs to the NqrDE/RnfAE family.</text>
</comment>
<accession>A0A9E2NYB7</accession>
<keyword evidence="2 8" id="KW-0813">Transport</keyword>
<keyword evidence="8" id="KW-1003">Cell membrane</keyword>
<evidence type="ECO:0000256" key="1">
    <source>
        <dbReference type="ARBA" id="ARBA00004127"/>
    </source>
</evidence>
<dbReference type="GO" id="GO:0022900">
    <property type="term" value="P:electron transport chain"/>
    <property type="evidence" value="ECO:0007669"/>
    <property type="project" value="UniProtKB-UniRule"/>
</dbReference>
<feature type="transmembrane region" description="Helical" evidence="8">
    <location>
        <begin position="38"/>
        <end position="59"/>
    </location>
</feature>
<reference evidence="9" key="2">
    <citation type="submission" date="2021-04" db="EMBL/GenBank/DDBJ databases">
        <authorList>
            <person name="Gilroy R."/>
        </authorList>
    </citation>
    <scope>NUCLEOTIDE SEQUENCE</scope>
    <source>
        <strain evidence="9">Gambia15-2214</strain>
    </source>
</reference>
<dbReference type="NCBIfam" id="TIGR01943">
    <property type="entry name" value="rnfA"/>
    <property type="match status" value="1"/>
</dbReference>
<evidence type="ECO:0000313" key="10">
    <source>
        <dbReference type="Proteomes" id="UP000823914"/>
    </source>
</evidence>
<feature type="transmembrane region" description="Helical" evidence="8">
    <location>
        <begin position="172"/>
        <end position="191"/>
    </location>
</feature>
<keyword evidence="7 8" id="KW-0472">Membrane</keyword>
<protein>
    <recommendedName>
        <fullName evidence="8">Ion-translocating oxidoreductase complex subunit A</fullName>
        <ecNumber evidence="8">7.-.-.-</ecNumber>
    </recommendedName>
    <alternativeName>
        <fullName evidence="8">Rnf electron transport complex subunit A</fullName>
    </alternativeName>
</protein>
<dbReference type="GO" id="GO:0005886">
    <property type="term" value="C:plasma membrane"/>
    <property type="evidence" value="ECO:0007669"/>
    <property type="project" value="UniProtKB-SubCell"/>
</dbReference>
<dbReference type="PIRSF" id="PIRSF006102">
    <property type="entry name" value="NQR_DE"/>
    <property type="match status" value="1"/>
</dbReference>
<dbReference type="InterPro" id="IPR011293">
    <property type="entry name" value="Ion_transpt_RnfA/RsxA"/>
</dbReference>
<comment type="caution">
    <text evidence="9">The sequence shown here is derived from an EMBL/GenBank/DDBJ whole genome shotgun (WGS) entry which is preliminary data.</text>
</comment>
<dbReference type="GO" id="GO:0012505">
    <property type="term" value="C:endomembrane system"/>
    <property type="evidence" value="ECO:0007669"/>
    <property type="project" value="UniProtKB-SubCell"/>
</dbReference>
<feature type="transmembrane region" description="Helical" evidence="8">
    <location>
        <begin position="130"/>
        <end position="151"/>
    </location>
</feature>
<comment type="subunit">
    <text evidence="8">The complex is composed of six subunits: RnfA, RnfB, RnfC, RnfD, RnfE and RnfG.</text>
</comment>
<feature type="transmembrane region" description="Helical" evidence="8">
    <location>
        <begin position="104"/>
        <end position="124"/>
    </location>
</feature>
<dbReference type="HAMAP" id="MF_00459">
    <property type="entry name" value="RsxA_RnfA"/>
    <property type="match status" value="1"/>
</dbReference>
<dbReference type="EC" id="7.-.-.-" evidence="8"/>
<feature type="transmembrane region" description="Helical" evidence="8">
    <location>
        <begin position="6"/>
        <end position="26"/>
    </location>
</feature>
<dbReference type="Proteomes" id="UP000823914">
    <property type="component" value="Unassembled WGS sequence"/>
</dbReference>
<comment type="subcellular location">
    <subcellularLocation>
        <location evidence="8">Cell membrane</location>
        <topology evidence="8">Multi-pass membrane protein</topology>
    </subcellularLocation>
    <subcellularLocation>
        <location evidence="1">Endomembrane system</location>
        <topology evidence="1">Multi-pass membrane protein</topology>
    </subcellularLocation>
</comment>
<organism evidence="9 10">
    <name type="scientific">Candidatus Treponema excrementipullorum</name>
    <dbReference type="NCBI Taxonomy" id="2838768"/>
    <lineage>
        <taxon>Bacteria</taxon>
        <taxon>Pseudomonadati</taxon>
        <taxon>Spirochaetota</taxon>
        <taxon>Spirochaetia</taxon>
        <taxon>Spirochaetales</taxon>
        <taxon>Treponemataceae</taxon>
        <taxon>Treponema</taxon>
    </lineage>
</organism>
<evidence type="ECO:0000256" key="2">
    <source>
        <dbReference type="ARBA" id="ARBA00022448"/>
    </source>
</evidence>
<evidence type="ECO:0000313" key="9">
    <source>
        <dbReference type="EMBL" id="MBU3849050.1"/>
    </source>
</evidence>
<keyword evidence="5 8" id="KW-0249">Electron transport</keyword>
<keyword evidence="4 8" id="KW-1278">Translocase</keyword>
<dbReference type="PANTHER" id="PTHR30335">
    <property type="entry name" value="INTEGRAL MEMBRANE PROTEIN OF SOXR-REDUCING COMPLEX"/>
    <property type="match status" value="1"/>
</dbReference>
<sequence length="192" mass="20769">MNEYLKIFLSSMLIDNVVLIQFLALCPFIGMTTDTGKAVGMGIATSFVMVLATAVTYPIYHFILQPLELQFLQTLIFILVIASLVQLVEFYLKKSAPGLYSSMGVYLALITTNCAILAVTLNCISKEYNFVQSIVYAVGSAAGFLLSMTLMSGIRQRIKIAPIPAFIKGTPVLFIAAGLLSMAFGGFAGLIK</sequence>
<keyword evidence="6 8" id="KW-1133">Transmembrane helix</keyword>
<evidence type="ECO:0000256" key="4">
    <source>
        <dbReference type="ARBA" id="ARBA00022967"/>
    </source>
</evidence>
<reference evidence="9" key="1">
    <citation type="journal article" date="2021" name="PeerJ">
        <title>Extensive microbial diversity within the chicken gut microbiome revealed by metagenomics and culture.</title>
        <authorList>
            <person name="Gilroy R."/>
            <person name="Ravi A."/>
            <person name="Getino M."/>
            <person name="Pursley I."/>
            <person name="Horton D.L."/>
            <person name="Alikhan N.F."/>
            <person name="Baker D."/>
            <person name="Gharbi K."/>
            <person name="Hall N."/>
            <person name="Watson M."/>
            <person name="Adriaenssens E.M."/>
            <person name="Foster-Nyarko E."/>
            <person name="Jarju S."/>
            <person name="Secka A."/>
            <person name="Antonio M."/>
            <person name="Oren A."/>
            <person name="Chaudhuri R.R."/>
            <person name="La Ragione R."/>
            <person name="Hildebrand F."/>
            <person name="Pallen M.J."/>
        </authorList>
    </citation>
    <scope>NUCLEOTIDE SEQUENCE</scope>
    <source>
        <strain evidence="9">Gambia15-2214</strain>
    </source>
</reference>
<evidence type="ECO:0000256" key="3">
    <source>
        <dbReference type="ARBA" id="ARBA00022692"/>
    </source>
</evidence>
<dbReference type="InterPro" id="IPR050133">
    <property type="entry name" value="NqrDE/RnfAE_oxidrdctase"/>
</dbReference>
<proteinExistence type="inferred from homology"/>
<dbReference type="AlphaFoldDB" id="A0A9E2NYB7"/>
<comment type="function">
    <text evidence="8">Part of a membrane-bound complex that couples electron transfer with translocation of ions across the membrane.</text>
</comment>
<keyword evidence="3 8" id="KW-0812">Transmembrane</keyword>
<dbReference type="PANTHER" id="PTHR30335:SF0">
    <property type="entry name" value="ION-TRANSLOCATING OXIDOREDUCTASE COMPLEX SUBUNIT A"/>
    <property type="match status" value="1"/>
</dbReference>
<feature type="transmembrane region" description="Helical" evidence="8">
    <location>
        <begin position="71"/>
        <end position="92"/>
    </location>
</feature>
<dbReference type="InterPro" id="IPR003667">
    <property type="entry name" value="NqrDE/RnfAE"/>
</dbReference>
<evidence type="ECO:0000256" key="5">
    <source>
        <dbReference type="ARBA" id="ARBA00022982"/>
    </source>
</evidence>
<evidence type="ECO:0000256" key="7">
    <source>
        <dbReference type="ARBA" id="ARBA00023136"/>
    </source>
</evidence>
<dbReference type="Pfam" id="PF02508">
    <property type="entry name" value="Rnf-Nqr"/>
    <property type="match status" value="1"/>
</dbReference>
<evidence type="ECO:0000256" key="6">
    <source>
        <dbReference type="ARBA" id="ARBA00022989"/>
    </source>
</evidence>
<gene>
    <name evidence="8" type="primary">rnfA</name>
    <name evidence="9" type="ORF">IAA16_00615</name>
</gene>